<keyword evidence="2" id="KW-0812">Transmembrane</keyword>
<keyword evidence="2" id="KW-1133">Transmembrane helix</keyword>
<name>A0A816ZNW1_9BILA</name>
<keyword evidence="2" id="KW-0472">Membrane</keyword>
<dbReference type="Proteomes" id="UP000663824">
    <property type="component" value="Unassembled WGS sequence"/>
</dbReference>
<evidence type="ECO:0000256" key="1">
    <source>
        <dbReference type="SAM" id="MobiDB-lite"/>
    </source>
</evidence>
<evidence type="ECO:0000313" key="6">
    <source>
        <dbReference type="EMBL" id="CAF3822652.1"/>
    </source>
</evidence>
<evidence type="ECO:0000313" key="9">
    <source>
        <dbReference type="Proteomes" id="UP000663824"/>
    </source>
</evidence>
<protein>
    <submittedName>
        <fullName evidence="5">Uncharacterized protein</fullName>
    </submittedName>
</protein>
<evidence type="ECO:0000313" key="3">
    <source>
        <dbReference type="EMBL" id="CAF1297114.1"/>
    </source>
</evidence>
<dbReference type="EMBL" id="CAJNOW010000882">
    <property type="protein sequence ID" value="CAF1297114.1"/>
    <property type="molecule type" value="Genomic_DNA"/>
</dbReference>
<evidence type="ECO:0000313" key="5">
    <source>
        <dbReference type="EMBL" id="CAF2224102.1"/>
    </source>
</evidence>
<evidence type="ECO:0000313" key="4">
    <source>
        <dbReference type="EMBL" id="CAF1380338.1"/>
    </source>
</evidence>
<dbReference type="EMBL" id="CAJOBH010000874">
    <property type="protein sequence ID" value="CAF3822652.1"/>
    <property type="molecule type" value="Genomic_DNA"/>
</dbReference>
<feature type="transmembrane region" description="Helical" evidence="2">
    <location>
        <begin position="67"/>
        <end position="91"/>
    </location>
</feature>
<gene>
    <name evidence="6" type="ORF">BYL167_LOCUS4209</name>
    <name evidence="4" type="ORF">CJN711_LOCUS20911</name>
    <name evidence="7" type="ORF">GIL414_LOCUS4148</name>
    <name evidence="3" type="ORF">KQP761_LOCUS4582</name>
    <name evidence="5" type="ORF">MBJ925_LOCUS36535</name>
    <name evidence="8" type="ORF">SMN809_LOCUS17569</name>
</gene>
<evidence type="ECO:0000313" key="8">
    <source>
        <dbReference type="EMBL" id="CAF4105853.1"/>
    </source>
</evidence>
<feature type="transmembrane region" description="Helical" evidence="2">
    <location>
        <begin position="163"/>
        <end position="189"/>
    </location>
</feature>
<evidence type="ECO:0000256" key="2">
    <source>
        <dbReference type="SAM" id="Phobius"/>
    </source>
</evidence>
<dbReference type="EMBL" id="CAJNRE010020189">
    <property type="protein sequence ID" value="CAF2224102.1"/>
    <property type="molecule type" value="Genomic_DNA"/>
</dbReference>
<dbReference type="Proteomes" id="UP000663834">
    <property type="component" value="Unassembled WGS sequence"/>
</dbReference>
<dbReference type="Proteomes" id="UP000681967">
    <property type="component" value="Unassembled WGS sequence"/>
</dbReference>
<reference evidence="5" key="1">
    <citation type="submission" date="2021-02" db="EMBL/GenBank/DDBJ databases">
        <authorList>
            <person name="Nowell W R."/>
        </authorList>
    </citation>
    <scope>NUCLEOTIDE SEQUENCE</scope>
</reference>
<dbReference type="OrthoDB" id="10017746at2759"/>
<accession>A0A816ZNW1</accession>
<organism evidence="5 9">
    <name type="scientific">Rotaria magnacalcarata</name>
    <dbReference type="NCBI Taxonomy" id="392030"/>
    <lineage>
        <taxon>Eukaryota</taxon>
        <taxon>Metazoa</taxon>
        <taxon>Spiralia</taxon>
        <taxon>Gnathifera</taxon>
        <taxon>Rotifera</taxon>
        <taxon>Eurotatoria</taxon>
        <taxon>Bdelloidea</taxon>
        <taxon>Philodinida</taxon>
        <taxon>Philodinidae</taxon>
        <taxon>Rotaria</taxon>
    </lineage>
</organism>
<dbReference type="Proteomes" id="UP000681720">
    <property type="component" value="Unassembled WGS sequence"/>
</dbReference>
<dbReference type="EMBL" id="CAJOBJ010000971">
    <property type="protein sequence ID" value="CAF3854494.1"/>
    <property type="molecule type" value="Genomic_DNA"/>
</dbReference>
<feature type="compositionally biased region" description="Polar residues" evidence="1">
    <location>
        <begin position="215"/>
        <end position="227"/>
    </location>
</feature>
<feature type="region of interest" description="Disordered" evidence="1">
    <location>
        <begin position="215"/>
        <end position="247"/>
    </location>
</feature>
<comment type="caution">
    <text evidence="5">The sequence shown here is derived from an EMBL/GenBank/DDBJ whole genome shotgun (WGS) entry which is preliminary data.</text>
</comment>
<evidence type="ECO:0000313" key="7">
    <source>
        <dbReference type="EMBL" id="CAF3854494.1"/>
    </source>
</evidence>
<dbReference type="AlphaFoldDB" id="A0A816ZNW1"/>
<dbReference type="Proteomes" id="UP000676336">
    <property type="component" value="Unassembled WGS sequence"/>
</dbReference>
<feature type="transmembrane region" description="Helical" evidence="2">
    <location>
        <begin position="98"/>
        <end position="121"/>
    </location>
</feature>
<dbReference type="Proteomes" id="UP000663855">
    <property type="component" value="Unassembled WGS sequence"/>
</dbReference>
<proteinExistence type="predicted"/>
<dbReference type="EMBL" id="CAJNOV010009817">
    <property type="protein sequence ID" value="CAF1380338.1"/>
    <property type="molecule type" value="Genomic_DNA"/>
</dbReference>
<sequence length="268" mass="30262">MTSHKSSYQVIAEAETLLIYGIFLFLTGVVQVGVTMSHRFIIEKNNNKNDNINFFYFFPASFTVNEIHLWFVYPSAALTIIPCLCCIIFAICKQRCMAILICMSSLMSFISSSVYISLLIIHTLEYWQTIESRRFQSLLSTTRATSTMRLFVPFDDPTSFSNLALLITFTLALLQALLSMIGAVISCLWSPCCTSSSSASYTSIANNFNCSQTIPHRSENPQMPTSRSVKRQQHQETHKSIATNEPQDPLINGFLNKNLPIRSNYDDV</sequence>
<dbReference type="EMBL" id="CAJOBI010008179">
    <property type="protein sequence ID" value="CAF4105853.1"/>
    <property type="molecule type" value="Genomic_DNA"/>
</dbReference>
<feature type="transmembrane region" description="Helical" evidence="2">
    <location>
        <begin position="12"/>
        <end position="34"/>
    </location>
</feature>